<dbReference type="PROSITE" id="PS50893">
    <property type="entry name" value="ABC_TRANSPORTER_2"/>
    <property type="match status" value="1"/>
</dbReference>
<evidence type="ECO:0000256" key="3">
    <source>
        <dbReference type="ARBA" id="ARBA00022741"/>
    </source>
</evidence>
<evidence type="ECO:0000256" key="4">
    <source>
        <dbReference type="ARBA" id="ARBA00022840"/>
    </source>
</evidence>
<feature type="domain" description="ABC transporter" evidence="5">
    <location>
        <begin position="17"/>
        <end position="248"/>
    </location>
</feature>
<keyword evidence="2" id="KW-0813">Transport</keyword>
<evidence type="ECO:0000313" key="6">
    <source>
        <dbReference type="EMBL" id="HDI82263.1"/>
    </source>
</evidence>
<evidence type="ECO:0000259" key="5">
    <source>
        <dbReference type="PROSITE" id="PS50893"/>
    </source>
</evidence>
<keyword evidence="4 6" id="KW-0067">ATP-binding</keyword>
<dbReference type="PANTHER" id="PTHR43335:SF4">
    <property type="entry name" value="ABC TRANSPORTER, ATP-BINDING PROTEIN"/>
    <property type="match status" value="1"/>
</dbReference>
<organism evidence="6">
    <name type="scientific">candidate division WOR-3 bacterium</name>
    <dbReference type="NCBI Taxonomy" id="2052148"/>
    <lineage>
        <taxon>Bacteria</taxon>
        <taxon>Bacteria division WOR-3</taxon>
    </lineage>
</organism>
<dbReference type="PROSITE" id="PS00211">
    <property type="entry name" value="ABC_TRANSPORTER_1"/>
    <property type="match status" value="1"/>
</dbReference>
<evidence type="ECO:0000256" key="2">
    <source>
        <dbReference type="ARBA" id="ARBA00022448"/>
    </source>
</evidence>
<dbReference type="SMART" id="SM00382">
    <property type="entry name" value="AAA"/>
    <property type="match status" value="1"/>
</dbReference>
<keyword evidence="3" id="KW-0547">Nucleotide-binding</keyword>
<dbReference type="CDD" id="cd03230">
    <property type="entry name" value="ABC_DR_subfamily_A"/>
    <property type="match status" value="1"/>
</dbReference>
<proteinExistence type="inferred from homology"/>
<gene>
    <name evidence="6" type="ORF">ENF18_00545</name>
</gene>
<dbReference type="SUPFAM" id="SSF52540">
    <property type="entry name" value="P-loop containing nucleoside triphosphate hydrolases"/>
    <property type="match status" value="1"/>
</dbReference>
<dbReference type="GO" id="GO:0016887">
    <property type="term" value="F:ATP hydrolysis activity"/>
    <property type="evidence" value="ECO:0007669"/>
    <property type="project" value="InterPro"/>
</dbReference>
<comment type="caution">
    <text evidence="6">The sequence shown here is derived from an EMBL/GenBank/DDBJ whole genome shotgun (WGS) entry which is preliminary data.</text>
</comment>
<dbReference type="GO" id="GO:0005524">
    <property type="term" value="F:ATP binding"/>
    <property type="evidence" value="ECO:0007669"/>
    <property type="project" value="UniProtKB-KW"/>
</dbReference>
<evidence type="ECO:0000256" key="1">
    <source>
        <dbReference type="ARBA" id="ARBA00005417"/>
    </source>
</evidence>
<comment type="similarity">
    <text evidence="1">Belongs to the ABC transporter superfamily.</text>
</comment>
<dbReference type="InterPro" id="IPR003439">
    <property type="entry name" value="ABC_transporter-like_ATP-bd"/>
</dbReference>
<dbReference type="EMBL" id="DQWE01000027">
    <property type="protein sequence ID" value="HDI82263.1"/>
    <property type="molecule type" value="Genomic_DNA"/>
</dbReference>
<dbReference type="AlphaFoldDB" id="A0A7C0ZGC9"/>
<sequence length="313" mass="35664">MPILWNSHKGGVGMNILEVNHLRKYYRSPFLRRKVRAVEDISFAVKQGEIFGLLGPNGAGKTTTLKSIVGLLKPDGGEIRLFGKPLDISQRERIGFLPENPYFYRHLTGYELLSFYAHLFNKHITAKKIKEILEMVGLEHAMHRKVGSYSKGMLQRVGFAQAILNDPDFIILDEPMSGLDPIGRKEMKDWIFKLKSEGKTILFSSHILPDVEMICDRVAIIYRGRVVSTGVLSEILQEKVRFIEVTIEGLDEKTLETFGKVIKSGDKLMLRLTSEEKKDRLVSFVIEKGGRIISVAPYRKTLEEHFMETLEAQ</sequence>
<dbReference type="Proteomes" id="UP000885847">
    <property type="component" value="Unassembled WGS sequence"/>
</dbReference>
<dbReference type="PANTHER" id="PTHR43335">
    <property type="entry name" value="ABC TRANSPORTER, ATP-BINDING PROTEIN"/>
    <property type="match status" value="1"/>
</dbReference>
<dbReference type="Pfam" id="PF00005">
    <property type="entry name" value="ABC_tran"/>
    <property type="match status" value="1"/>
</dbReference>
<dbReference type="InterPro" id="IPR017871">
    <property type="entry name" value="ABC_transporter-like_CS"/>
</dbReference>
<protein>
    <submittedName>
        <fullName evidence="6">ABC transporter ATP-binding protein</fullName>
    </submittedName>
</protein>
<reference evidence="6" key="1">
    <citation type="journal article" date="2020" name="mSystems">
        <title>Genome- and Community-Level Interaction Insights into Carbon Utilization and Element Cycling Functions of Hydrothermarchaeota in Hydrothermal Sediment.</title>
        <authorList>
            <person name="Zhou Z."/>
            <person name="Liu Y."/>
            <person name="Xu W."/>
            <person name="Pan J."/>
            <person name="Luo Z.H."/>
            <person name="Li M."/>
        </authorList>
    </citation>
    <scope>NUCLEOTIDE SEQUENCE [LARGE SCALE GENOMIC DNA]</scope>
    <source>
        <strain evidence="6">HyVt-102</strain>
    </source>
</reference>
<dbReference type="InterPro" id="IPR027417">
    <property type="entry name" value="P-loop_NTPase"/>
</dbReference>
<dbReference type="Gene3D" id="3.40.50.300">
    <property type="entry name" value="P-loop containing nucleotide triphosphate hydrolases"/>
    <property type="match status" value="1"/>
</dbReference>
<accession>A0A7C0ZGC9</accession>
<dbReference type="InterPro" id="IPR003593">
    <property type="entry name" value="AAA+_ATPase"/>
</dbReference>
<name>A0A7C0ZGC9_UNCW3</name>